<sequence>MHYYFLLAVVLYFSLVFELAFSTPTNDEFVPISDQSKGKDTATVQENAKIENNMPKLRILIMTWRTAVSESHYIYHRKLAELLVADTENVEKVLLLVFNSDIANQSTEEPVEYGGRLLVWTRTIIARVDKTAKKMINFLDNWSVWKDTSGMFLPIANIAETSQLDFLLDYPQLIEQLQTFKFNVGIMETREFSMGIFRVLSTIKKYVIAFNMAPTIAHWKFYGYEKIVGAMPGRDLARIGDHKYATENAIKENPTYFRERNENLFIKPLESSSLLLHAKYKEAISEGKLPRKNFEEFFSQENFTIWDMMKRVDLWLANAQPLLDFPIVEQEIEKANLKGQKKRVVHFIGGITTPTGAVPKLNADTKQIFESANSENGGVVLLSFGSIVQMNDDEAHAVAFKNIVLDVFKQYPQMNMIIKWGKQTPIGTGEQYKMLADNVYAKGWLEQSAILETRPKLFITHGGQNSIIEAIKFGVPIILFPFFGDHYNCSEAMAARGVAKVLDIRSKTLAKNLAEAINDIFANYPIYKQKIDELNKKLNPIDPAKDFLDAFRQLRKSL</sequence>
<evidence type="ECO:0000256" key="2">
    <source>
        <dbReference type="ARBA" id="ARBA00012544"/>
    </source>
</evidence>
<gene>
    <name evidence="8" type="ORF">niasHT_038655</name>
</gene>
<keyword evidence="3 6" id="KW-0328">Glycosyltransferase</keyword>
<evidence type="ECO:0000256" key="4">
    <source>
        <dbReference type="ARBA" id="ARBA00022679"/>
    </source>
</evidence>
<dbReference type="Proteomes" id="UP001620626">
    <property type="component" value="Unassembled WGS sequence"/>
</dbReference>
<dbReference type="EMBL" id="JBICBT010001401">
    <property type="protein sequence ID" value="KAL3068901.1"/>
    <property type="molecule type" value="Genomic_DNA"/>
</dbReference>
<dbReference type="Gene3D" id="3.40.50.2000">
    <property type="entry name" value="Glycogen Phosphorylase B"/>
    <property type="match status" value="1"/>
</dbReference>
<keyword evidence="9" id="KW-1185">Reference proteome</keyword>
<evidence type="ECO:0000256" key="6">
    <source>
        <dbReference type="RuleBase" id="RU003718"/>
    </source>
</evidence>
<dbReference type="CDD" id="cd03784">
    <property type="entry name" value="GT1_Gtf-like"/>
    <property type="match status" value="1"/>
</dbReference>
<dbReference type="PANTHER" id="PTHR48043">
    <property type="entry name" value="EG:EG0003.4 PROTEIN-RELATED"/>
    <property type="match status" value="1"/>
</dbReference>
<dbReference type="InterPro" id="IPR002213">
    <property type="entry name" value="UDP_glucos_trans"/>
</dbReference>
<feature type="signal peptide" evidence="7">
    <location>
        <begin position="1"/>
        <end position="22"/>
    </location>
</feature>
<dbReference type="GO" id="GO:0015020">
    <property type="term" value="F:glucuronosyltransferase activity"/>
    <property type="evidence" value="ECO:0007669"/>
    <property type="project" value="UniProtKB-EC"/>
</dbReference>
<keyword evidence="7" id="KW-0732">Signal</keyword>
<evidence type="ECO:0000256" key="3">
    <source>
        <dbReference type="ARBA" id="ARBA00022676"/>
    </source>
</evidence>
<dbReference type="InterPro" id="IPR050271">
    <property type="entry name" value="UDP-glycosyltransferase"/>
</dbReference>
<reference evidence="8 9" key="1">
    <citation type="submission" date="2024-10" db="EMBL/GenBank/DDBJ databases">
        <authorList>
            <person name="Kim D."/>
        </authorList>
    </citation>
    <scope>NUCLEOTIDE SEQUENCE [LARGE SCALE GENOMIC DNA]</scope>
    <source>
        <strain evidence="8">BH-2024</strain>
    </source>
</reference>
<dbReference type="SUPFAM" id="SSF53756">
    <property type="entry name" value="UDP-Glycosyltransferase/glycogen phosphorylase"/>
    <property type="match status" value="1"/>
</dbReference>
<comment type="caution">
    <text evidence="8">The sequence shown here is derived from an EMBL/GenBank/DDBJ whole genome shotgun (WGS) entry which is preliminary data.</text>
</comment>
<comment type="catalytic activity">
    <reaction evidence="5">
        <text>glucuronate acceptor + UDP-alpha-D-glucuronate = acceptor beta-D-glucuronoside + UDP + H(+)</text>
        <dbReference type="Rhea" id="RHEA:21032"/>
        <dbReference type="ChEBI" id="CHEBI:15378"/>
        <dbReference type="ChEBI" id="CHEBI:58052"/>
        <dbReference type="ChEBI" id="CHEBI:58223"/>
        <dbReference type="ChEBI" id="CHEBI:132367"/>
        <dbReference type="ChEBI" id="CHEBI:132368"/>
        <dbReference type="EC" id="2.4.1.17"/>
    </reaction>
</comment>
<dbReference type="InterPro" id="IPR035595">
    <property type="entry name" value="UDP_glycos_trans_CS"/>
</dbReference>
<organism evidence="8 9">
    <name type="scientific">Heterodera trifolii</name>
    <dbReference type="NCBI Taxonomy" id="157864"/>
    <lineage>
        <taxon>Eukaryota</taxon>
        <taxon>Metazoa</taxon>
        <taxon>Ecdysozoa</taxon>
        <taxon>Nematoda</taxon>
        <taxon>Chromadorea</taxon>
        <taxon>Rhabditida</taxon>
        <taxon>Tylenchina</taxon>
        <taxon>Tylenchomorpha</taxon>
        <taxon>Tylenchoidea</taxon>
        <taxon>Heteroderidae</taxon>
        <taxon>Heteroderinae</taxon>
        <taxon>Heterodera</taxon>
    </lineage>
</organism>
<comment type="similarity">
    <text evidence="1 6">Belongs to the UDP-glycosyltransferase family.</text>
</comment>
<dbReference type="PANTHER" id="PTHR48043:SF22">
    <property type="entry name" value="GLUCURONOSYLTRANSFERASE"/>
    <property type="match status" value="1"/>
</dbReference>
<dbReference type="PROSITE" id="PS00375">
    <property type="entry name" value="UDPGT"/>
    <property type="match status" value="1"/>
</dbReference>
<name>A0ABD2HQX7_9BILA</name>
<feature type="chain" id="PRO_5044862430" description="glucuronosyltransferase" evidence="7">
    <location>
        <begin position="23"/>
        <end position="558"/>
    </location>
</feature>
<evidence type="ECO:0000313" key="9">
    <source>
        <dbReference type="Proteomes" id="UP001620626"/>
    </source>
</evidence>
<proteinExistence type="inferred from homology"/>
<dbReference type="EC" id="2.4.1.17" evidence="2"/>
<evidence type="ECO:0000256" key="7">
    <source>
        <dbReference type="SAM" id="SignalP"/>
    </source>
</evidence>
<keyword evidence="4 6" id="KW-0808">Transferase</keyword>
<protein>
    <recommendedName>
        <fullName evidence="2">glucuronosyltransferase</fullName>
        <ecNumber evidence="2">2.4.1.17</ecNumber>
    </recommendedName>
</protein>
<evidence type="ECO:0000313" key="8">
    <source>
        <dbReference type="EMBL" id="KAL3068901.1"/>
    </source>
</evidence>
<accession>A0ABD2HQX7</accession>
<dbReference type="Pfam" id="PF00201">
    <property type="entry name" value="UDPGT"/>
    <property type="match status" value="1"/>
</dbReference>
<dbReference type="AlphaFoldDB" id="A0ABD2HQX7"/>
<evidence type="ECO:0000256" key="5">
    <source>
        <dbReference type="ARBA" id="ARBA00047475"/>
    </source>
</evidence>
<evidence type="ECO:0000256" key="1">
    <source>
        <dbReference type="ARBA" id="ARBA00009995"/>
    </source>
</evidence>